<accession>A0ABP8XK94</accession>
<name>A0ABP8XK94_9MICO</name>
<evidence type="ECO:0000313" key="3">
    <source>
        <dbReference type="Proteomes" id="UP001500843"/>
    </source>
</evidence>
<feature type="domain" description="DUF1731" evidence="1">
    <location>
        <begin position="17"/>
        <end position="64"/>
    </location>
</feature>
<reference evidence="3" key="1">
    <citation type="journal article" date="2019" name="Int. J. Syst. Evol. Microbiol.">
        <title>The Global Catalogue of Microorganisms (GCM) 10K type strain sequencing project: providing services to taxonomists for standard genome sequencing and annotation.</title>
        <authorList>
            <consortium name="The Broad Institute Genomics Platform"/>
            <consortium name="The Broad Institute Genome Sequencing Center for Infectious Disease"/>
            <person name="Wu L."/>
            <person name="Ma J."/>
        </authorList>
    </citation>
    <scope>NUCLEOTIDE SEQUENCE [LARGE SCALE GENOMIC DNA]</scope>
    <source>
        <strain evidence="3">JCM 17975</strain>
    </source>
</reference>
<comment type="caution">
    <text evidence="2">The sequence shown here is derived from an EMBL/GenBank/DDBJ whole genome shotgun (WGS) entry which is preliminary data.</text>
</comment>
<proteinExistence type="predicted"/>
<organism evidence="2 3">
    <name type="scientific">Promicromonospora umidemergens</name>
    <dbReference type="NCBI Taxonomy" id="629679"/>
    <lineage>
        <taxon>Bacteria</taxon>
        <taxon>Bacillati</taxon>
        <taxon>Actinomycetota</taxon>
        <taxon>Actinomycetes</taxon>
        <taxon>Micrococcales</taxon>
        <taxon>Promicromonosporaceae</taxon>
        <taxon>Promicromonospora</taxon>
    </lineage>
</organism>
<dbReference type="Gene3D" id="3.40.50.720">
    <property type="entry name" value="NAD(P)-binding Rossmann-like Domain"/>
    <property type="match status" value="1"/>
</dbReference>
<dbReference type="Proteomes" id="UP001500843">
    <property type="component" value="Unassembled WGS sequence"/>
</dbReference>
<gene>
    <name evidence="2" type="ORF">GCM10023198_35820</name>
</gene>
<dbReference type="Pfam" id="PF08338">
    <property type="entry name" value="DUF1731"/>
    <property type="match status" value="1"/>
</dbReference>
<protein>
    <recommendedName>
        <fullName evidence="1">DUF1731 domain-containing protein</fullName>
    </recommendedName>
</protein>
<keyword evidence="3" id="KW-1185">Reference proteome</keyword>
<sequence length="71" mass="8183">MAGLRRAVRMPVGLPAPRWLLEPALWVLRNEAELVLKSRWVLPERLTAAGYTFRRPELVPALVDAVRRQPR</sequence>
<dbReference type="EMBL" id="BAABHM010000016">
    <property type="protein sequence ID" value="GAA4709885.1"/>
    <property type="molecule type" value="Genomic_DNA"/>
</dbReference>
<dbReference type="InterPro" id="IPR013549">
    <property type="entry name" value="DUF1731"/>
</dbReference>
<evidence type="ECO:0000313" key="2">
    <source>
        <dbReference type="EMBL" id="GAA4709885.1"/>
    </source>
</evidence>
<evidence type="ECO:0000259" key="1">
    <source>
        <dbReference type="Pfam" id="PF08338"/>
    </source>
</evidence>